<dbReference type="PANTHER" id="PTHR33169:SF14">
    <property type="entry name" value="TRANSCRIPTIONAL REGULATOR RV3488"/>
    <property type="match status" value="1"/>
</dbReference>
<name>A0ABY5FR59_9BACL</name>
<dbReference type="InterPro" id="IPR005149">
    <property type="entry name" value="Tscrpt_reg_PadR_N"/>
</dbReference>
<dbReference type="Pfam" id="PF03551">
    <property type="entry name" value="PadR"/>
    <property type="match status" value="1"/>
</dbReference>
<evidence type="ECO:0000313" key="2">
    <source>
        <dbReference type="EMBL" id="UTT43860.1"/>
    </source>
</evidence>
<dbReference type="InterPro" id="IPR052509">
    <property type="entry name" value="Metal_resp_DNA-bind_regulator"/>
</dbReference>
<proteinExistence type="predicted"/>
<dbReference type="Proteomes" id="UP001060325">
    <property type="component" value="Chromosome"/>
</dbReference>
<protein>
    <submittedName>
        <fullName evidence="2">PadR family transcriptional regulator</fullName>
    </submittedName>
</protein>
<dbReference type="SUPFAM" id="SSF46785">
    <property type="entry name" value="Winged helix' DNA-binding domain"/>
    <property type="match status" value="1"/>
</dbReference>
<accession>A0ABY5FR59</accession>
<keyword evidence="3" id="KW-1185">Reference proteome</keyword>
<evidence type="ECO:0000259" key="1">
    <source>
        <dbReference type="Pfam" id="PF03551"/>
    </source>
</evidence>
<dbReference type="RefSeq" id="WP_255178198.1">
    <property type="nucleotide sequence ID" value="NZ_CP101462.1"/>
</dbReference>
<sequence length="118" mass="13687">MEIDKELLKGHIDTIILSLLEDRDMYGYEIAKVVHARTDEAFELKEGTLYLSLKRLEKKGSVESYWGDEQGAGGRRKYYRVTAEGLAALERKKMEWRVVKQLMDLFLHEEGDSFETLG</sequence>
<dbReference type="InterPro" id="IPR036390">
    <property type="entry name" value="WH_DNA-bd_sf"/>
</dbReference>
<feature type="domain" description="Transcription regulator PadR N-terminal" evidence="1">
    <location>
        <begin position="16"/>
        <end position="90"/>
    </location>
</feature>
<gene>
    <name evidence="2" type="ORF">NMQ00_04990</name>
</gene>
<dbReference type="Gene3D" id="1.10.10.10">
    <property type="entry name" value="Winged helix-like DNA-binding domain superfamily/Winged helix DNA-binding domain"/>
    <property type="match status" value="1"/>
</dbReference>
<reference evidence="2" key="1">
    <citation type="submission" date="2022-07" db="EMBL/GenBank/DDBJ databases">
        <title>Complete genome of CX2.</title>
        <authorList>
            <person name="Cao G."/>
        </authorList>
    </citation>
    <scope>NUCLEOTIDE SEQUENCE</scope>
    <source>
        <strain evidence="2">CX2</strain>
    </source>
</reference>
<organism evidence="2 3">
    <name type="scientific">Exiguobacterium aurantiacum</name>
    <dbReference type="NCBI Taxonomy" id="33987"/>
    <lineage>
        <taxon>Bacteria</taxon>
        <taxon>Bacillati</taxon>
        <taxon>Bacillota</taxon>
        <taxon>Bacilli</taxon>
        <taxon>Bacillales</taxon>
        <taxon>Bacillales Family XII. Incertae Sedis</taxon>
        <taxon>Exiguobacterium</taxon>
    </lineage>
</organism>
<evidence type="ECO:0000313" key="3">
    <source>
        <dbReference type="Proteomes" id="UP001060325"/>
    </source>
</evidence>
<dbReference type="EMBL" id="CP101462">
    <property type="protein sequence ID" value="UTT43860.1"/>
    <property type="molecule type" value="Genomic_DNA"/>
</dbReference>
<dbReference type="PANTHER" id="PTHR33169">
    <property type="entry name" value="PADR-FAMILY TRANSCRIPTIONAL REGULATOR"/>
    <property type="match status" value="1"/>
</dbReference>
<dbReference type="InterPro" id="IPR036388">
    <property type="entry name" value="WH-like_DNA-bd_sf"/>
</dbReference>